<evidence type="ECO:0000313" key="3">
    <source>
        <dbReference type="Proteomes" id="UP000308196"/>
    </source>
</evidence>
<keyword evidence="1" id="KW-1133">Transmembrane helix</keyword>
<dbReference type="Gene3D" id="1.10.246.130">
    <property type="match status" value="1"/>
</dbReference>
<keyword evidence="1" id="KW-0472">Membrane</keyword>
<dbReference type="STRING" id="1123265.GCA_000686625_03255"/>
<evidence type="ECO:0000256" key="1">
    <source>
        <dbReference type="SAM" id="Phobius"/>
    </source>
</evidence>
<keyword evidence="2" id="KW-0808">Transferase</keyword>
<dbReference type="InterPro" id="IPR043137">
    <property type="entry name" value="GGT_ssub_C"/>
</dbReference>
<keyword evidence="2" id="KW-0012">Acyltransferase</keyword>
<name>A0A4U9U826_9SPHI</name>
<dbReference type="GO" id="GO:0103068">
    <property type="term" value="F:leukotriene C4 gamma-glutamyl transferase activity"/>
    <property type="evidence" value="ECO:0007669"/>
    <property type="project" value="UniProtKB-EC"/>
</dbReference>
<dbReference type="InterPro" id="IPR029055">
    <property type="entry name" value="Ntn_hydrolases_N"/>
</dbReference>
<gene>
    <name evidence="2" type="primary">ggt_1</name>
    <name evidence="2" type="ORF">NCTC11429_00353</name>
</gene>
<dbReference type="InterPro" id="IPR043138">
    <property type="entry name" value="GGT_lsub"/>
</dbReference>
<dbReference type="SUPFAM" id="SSF56235">
    <property type="entry name" value="N-terminal nucleophile aminohydrolases (Ntn hydrolases)"/>
    <property type="match status" value="1"/>
</dbReference>
<feature type="transmembrane region" description="Helical" evidence="1">
    <location>
        <begin position="36"/>
        <end position="53"/>
    </location>
</feature>
<dbReference type="InterPro" id="IPR052896">
    <property type="entry name" value="GGT-like_enzyme"/>
</dbReference>
<proteinExistence type="predicted"/>
<evidence type="ECO:0000313" key="2">
    <source>
        <dbReference type="EMBL" id="VTR29110.1"/>
    </source>
</evidence>
<protein>
    <submittedName>
        <fullName evidence="2">Gamma-glutamyltranspeptidase</fullName>
        <ecNumber evidence="2">2.3.2.2</ecNumber>
    </submittedName>
</protein>
<accession>A0A4U9U826</accession>
<dbReference type="Gene3D" id="3.60.20.40">
    <property type="match status" value="1"/>
</dbReference>
<organism evidence="2 3">
    <name type="scientific">Sphingobacterium thalpophilum</name>
    <dbReference type="NCBI Taxonomy" id="259"/>
    <lineage>
        <taxon>Bacteria</taxon>
        <taxon>Pseudomonadati</taxon>
        <taxon>Bacteroidota</taxon>
        <taxon>Sphingobacteriia</taxon>
        <taxon>Sphingobacteriales</taxon>
        <taxon>Sphingobacteriaceae</taxon>
        <taxon>Sphingobacterium</taxon>
    </lineage>
</organism>
<dbReference type="EC" id="2.3.2.2" evidence="2"/>
<dbReference type="AlphaFoldDB" id="A0A4U9U826"/>
<sequence length="679" mass="74052">MKKFLSCSGRYVQGIPVPDAGPGINIRLTMKRQQPFVLAALIGLAAVSVPGLGRAQRTQKPPLHGRHWMAITGKPLAATAGAQLFQQGGNAVDAACAMLAATCTMWDVLSWGGETQALIYHPKLKKVIAINALGVAPSGATVDFFRSKGYEFPPEYGPLAAVTPGTPGGLCHMLAHYGTKSLAEVLAPAMQMAAGYPIDAQTANSIERGKARIKQWPYSRKVFLVHVGQEREAPEAGEIFVQQDLLETLTKLVEAEKQALAAGKDRKAAIMAAYDRFYRGDIADEFVRGSTEQGGLITKEDLANWKPLEEEPLHVNYKGIDVYKLQEWTQGPALLQSLQLLKNFDLKAMGYNSAAYIHTLYQVMNLAFADRDFYYGDPYFQPRTPIRGLLSESYAKSRAALIDPRRNSPQVLPGDPYPYEGRKNPYTALLQQRSERYAPKTELNNDFVPKHDASVLSPASAAQTAIWASSASDSVYMDRLMRGTTSVEAADAEGWVVSITPSGGWLPACIAGNTGVGMSQRLQSFVLDSLINPFNVVMPGKRPRVTLTPSLALKDGEPFLSFAVQGGDTQDQNLLQFFLNMVEFGMTAQEASEAANINSNQLWLSLGGTKLDDRKPRSGSLLLDKGTAKEVIEQLQTMGYSIQLGERTSGPINAIYFDRKHGTFWGGSSNNGEDYGIGW</sequence>
<dbReference type="Pfam" id="PF01019">
    <property type="entry name" value="G_glu_transpept"/>
    <property type="match status" value="1"/>
</dbReference>
<dbReference type="PANTHER" id="PTHR43881">
    <property type="entry name" value="GAMMA-GLUTAMYLTRANSPEPTIDASE (AFU_ORTHOLOGUE AFUA_4G13580)"/>
    <property type="match status" value="1"/>
</dbReference>
<reference evidence="2 3" key="1">
    <citation type="submission" date="2019-05" db="EMBL/GenBank/DDBJ databases">
        <authorList>
            <consortium name="Pathogen Informatics"/>
        </authorList>
    </citation>
    <scope>NUCLEOTIDE SEQUENCE [LARGE SCALE GENOMIC DNA]</scope>
    <source>
        <strain evidence="2 3">NCTC11429</strain>
    </source>
</reference>
<dbReference type="PANTHER" id="PTHR43881:SF1">
    <property type="entry name" value="GAMMA-GLUTAMYLTRANSPEPTIDASE (AFU_ORTHOLOGUE AFUA_4G13580)"/>
    <property type="match status" value="1"/>
</dbReference>
<dbReference type="EMBL" id="LR590484">
    <property type="protein sequence ID" value="VTR29110.1"/>
    <property type="molecule type" value="Genomic_DNA"/>
</dbReference>
<dbReference type="PRINTS" id="PR01210">
    <property type="entry name" value="GGTRANSPTASE"/>
</dbReference>
<dbReference type="KEGG" id="stha:NCTC11429_00353"/>
<keyword evidence="1" id="KW-0812">Transmembrane</keyword>
<dbReference type="Proteomes" id="UP000308196">
    <property type="component" value="Chromosome"/>
</dbReference>